<dbReference type="EMBL" id="BLVP01000010">
    <property type="protein sequence ID" value="GFM37940.1"/>
    <property type="molecule type" value="Genomic_DNA"/>
</dbReference>
<keyword evidence="3 5" id="KW-1133">Transmembrane helix</keyword>
<keyword evidence="5" id="KW-1003">Cell membrane</keyword>
<dbReference type="Pfam" id="PF01925">
    <property type="entry name" value="TauE"/>
    <property type="match status" value="1"/>
</dbReference>
<proteinExistence type="inferred from homology"/>
<dbReference type="InterPro" id="IPR051598">
    <property type="entry name" value="TSUP/Inactive_protease-like"/>
</dbReference>
<evidence type="ECO:0000256" key="5">
    <source>
        <dbReference type="RuleBase" id="RU363041"/>
    </source>
</evidence>
<feature type="transmembrane region" description="Helical" evidence="5">
    <location>
        <begin position="90"/>
        <end position="123"/>
    </location>
</feature>
<dbReference type="InterPro" id="IPR002781">
    <property type="entry name" value="TM_pro_TauE-like"/>
</dbReference>
<feature type="transmembrane region" description="Helical" evidence="5">
    <location>
        <begin position="26"/>
        <end position="46"/>
    </location>
</feature>
<organism evidence="6 7">
    <name type="scientific">Desulfovibrio psychrotolerans</name>
    <dbReference type="NCBI Taxonomy" id="415242"/>
    <lineage>
        <taxon>Bacteria</taxon>
        <taxon>Pseudomonadati</taxon>
        <taxon>Thermodesulfobacteriota</taxon>
        <taxon>Desulfovibrionia</taxon>
        <taxon>Desulfovibrionales</taxon>
        <taxon>Desulfovibrionaceae</taxon>
        <taxon>Desulfovibrio</taxon>
    </lineage>
</organism>
<dbReference type="AlphaFoldDB" id="A0A7J0BW49"/>
<dbReference type="GO" id="GO:0005886">
    <property type="term" value="C:plasma membrane"/>
    <property type="evidence" value="ECO:0007669"/>
    <property type="project" value="UniProtKB-SubCell"/>
</dbReference>
<reference evidence="6 7" key="1">
    <citation type="submission" date="2020-05" db="EMBL/GenBank/DDBJ databases">
        <title>Draft genome sequence of Desulfovibrio psychrotolerans JS1T.</title>
        <authorList>
            <person name="Ueno A."/>
            <person name="Tamazawa S."/>
            <person name="Tamamura S."/>
            <person name="Murakami T."/>
            <person name="Kiyama T."/>
            <person name="Inomata H."/>
            <person name="Amano Y."/>
            <person name="Miyakawa K."/>
            <person name="Tamaki H."/>
            <person name="Naganuma T."/>
            <person name="Kaneko K."/>
        </authorList>
    </citation>
    <scope>NUCLEOTIDE SEQUENCE [LARGE SCALE GENOMIC DNA]</scope>
    <source>
        <strain evidence="6 7">JS1</strain>
    </source>
</reference>
<gene>
    <name evidence="6" type="ORF">DSM19430T_26240</name>
</gene>
<protein>
    <recommendedName>
        <fullName evidence="5">Probable membrane transporter protein</fullName>
    </recommendedName>
</protein>
<feature type="transmembrane region" description="Helical" evidence="5">
    <location>
        <begin position="276"/>
        <end position="301"/>
    </location>
</feature>
<comment type="caution">
    <text evidence="6">The sequence shown here is derived from an EMBL/GenBank/DDBJ whole genome shotgun (WGS) entry which is preliminary data.</text>
</comment>
<evidence type="ECO:0000256" key="4">
    <source>
        <dbReference type="ARBA" id="ARBA00023136"/>
    </source>
</evidence>
<keyword evidence="4 5" id="KW-0472">Membrane</keyword>
<accession>A0A7J0BW49</accession>
<evidence type="ECO:0000256" key="3">
    <source>
        <dbReference type="ARBA" id="ARBA00022989"/>
    </source>
</evidence>
<keyword evidence="2 5" id="KW-0812">Transmembrane</keyword>
<sequence length="400" mass="42630">MGAPAQSINLLGCNRKEYNVFKSKKSLLMLAFTVMAVLAFMEPAWAQRLQEAIASAPVGTEPGHINPEAPTGFLGIPGAPNVNLLLGFAWAVWVGWIFSTIGAFGGIMAGVGHITVFGFGSYASSFKDTSPTLNKLVTDSIRVSNQWLVGTSAAISSFNYWRMGRLVLPLALALGLSSIAGASLIPWLTAGKISLKAYIGYFGLFVLALGCYLFWETTPKGQESKKKAKEAAKAFEASIKSGSKVDTAAMGVKVISFAPNKCVFTFFGVEFSFNPLIPLVGGFFIAGLASFLGVGGGFLLVPFLTSVAGLPMYLVAGTSALAVLISMITSIFTFMFVSNTPIFWPLIGAELVGIFVGSVIGPRTSKYIPDIWLKRLFIVVAMYVGIKYTTQGLFGLKILP</sequence>
<name>A0A7J0BW49_9BACT</name>
<keyword evidence="7" id="KW-1185">Reference proteome</keyword>
<comment type="subcellular location">
    <subcellularLocation>
        <location evidence="5">Cell membrane</location>
        <topology evidence="5">Multi-pass membrane protein</topology>
    </subcellularLocation>
    <subcellularLocation>
        <location evidence="1">Membrane</location>
        <topology evidence="1">Multi-pass membrane protein</topology>
    </subcellularLocation>
</comment>
<evidence type="ECO:0000313" key="7">
    <source>
        <dbReference type="Proteomes" id="UP000503820"/>
    </source>
</evidence>
<evidence type="ECO:0000256" key="1">
    <source>
        <dbReference type="ARBA" id="ARBA00004141"/>
    </source>
</evidence>
<feature type="transmembrane region" description="Helical" evidence="5">
    <location>
        <begin position="195"/>
        <end position="215"/>
    </location>
</feature>
<dbReference type="PANTHER" id="PTHR43701">
    <property type="entry name" value="MEMBRANE TRANSPORTER PROTEIN MJ0441-RELATED"/>
    <property type="match status" value="1"/>
</dbReference>
<evidence type="ECO:0000313" key="6">
    <source>
        <dbReference type="EMBL" id="GFM37940.1"/>
    </source>
</evidence>
<feature type="transmembrane region" description="Helical" evidence="5">
    <location>
        <begin position="372"/>
        <end position="390"/>
    </location>
</feature>
<feature type="transmembrane region" description="Helical" evidence="5">
    <location>
        <begin position="342"/>
        <end position="360"/>
    </location>
</feature>
<feature type="transmembrane region" description="Helical" evidence="5">
    <location>
        <begin position="313"/>
        <end position="336"/>
    </location>
</feature>
<dbReference type="Proteomes" id="UP000503820">
    <property type="component" value="Unassembled WGS sequence"/>
</dbReference>
<comment type="similarity">
    <text evidence="5">Belongs to the 4-toluene sulfonate uptake permease (TSUP) (TC 2.A.102) family.</text>
</comment>
<dbReference type="PANTHER" id="PTHR43701:SF2">
    <property type="entry name" value="MEMBRANE TRANSPORTER PROTEIN YJNA-RELATED"/>
    <property type="match status" value="1"/>
</dbReference>
<feature type="transmembrane region" description="Helical" evidence="5">
    <location>
        <begin position="167"/>
        <end position="188"/>
    </location>
</feature>
<evidence type="ECO:0000256" key="2">
    <source>
        <dbReference type="ARBA" id="ARBA00022692"/>
    </source>
</evidence>